<organism evidence="6 7">
    <name type="scientific">Argiope bruennichi</name>
    <name type="common">Wasp spider</name>
    <name type="synonym">Aranea bruennichi</name>
    <dbReference type="NCBI Taxonomy" id="94029"/>
    <lineage>
        <taxon>Eukaryota</taxon>
        <taxon>Metazoa</taxon>
        <taxon>Ecdysozoa</taxon>
        <taxon>Arthropoda</taxon>
        <taxon>Chelicerata</taxon>
        <taxon>Arachnida</taxon>
        <taxon>Araneae</taxon>
        <taxon>Araneomorphae</taxon>
        <taxon>Entelegynae</taxon>
        <taxon>Araneoidea</taxon>
        <taxon>Araneidae</taxon>
        <taxon>Argiope</taxon>
    </lineage>
</organism>
<keyword evidence="2" id="KW-0217">Developmental protein</keyword>
<dbReference type="GO" id="GO:0003700">
    <property type="term" value="F:DNA-binding transcription factor activity"/>
    <property type="evidence" value="ECO:0007669"/>
    <property type="project" value="InterPro"/>
</dbReference>
<dbReference type="EMBL" id="JABXBU010001863">
    <property type="protein sequence ID" value="KAF8781971.1"/>
    <property type="molecule type" value="Genomic_DNA"/>
</dbReference>
<reference evidence="6" key="1">
    <citation type="journal article" date="2020" name="bioRxiv">
        <title>Chromosome-level reference genome of the European wasp spider Argiope bruennichi: a resource for studies on range expansion and evolutionary adaptation.</title>
        <authorList>
            <person name="Sheffer M.M."/>
            <person name="Hoppe A."/>
            <person name="Krehenwinkel H."/>
            <person name="Uhl G."/>
            <person name="Kuss A.W."/>
            <person name="Jensen L."/>
            <person name="Jensen C."/>
            <person name="Gillespie R.G."/>
            <person name="Hoff K.J."/>
            <person name="Prost S."/>
        </authorList>
    </citation>
    <scope>NUCLEOTIDE SEQUENCE</scope>
</reference>
<dbReference type="InterPro" id="IPR001827">
    <property type="entry name" value="Homeobox_Antennapedia_CS"/>
</dbReference>
<comment type="subcellular location">
    <subcellularLocation>
        <location evidence="1">Nucleus</location>
    </subcellularLocation>
</comment>
<evidence type="ECO:0000256" key="3">
    <source>
        <dbReference type="ARBA" id="ARBA00023125"/>
    </source>
</evidence>
<evidence type="ECO:0000256" key="1">
    <source>
        <dbReference type="ARBA" id="ARBA00004123"/>
    </source>
</evidence>
<comment type="caution">
    <text evidence="6">The sequence shown here is derived from an EMBL/GenBank/DDBJ whole genome shotgun (WGS) entry which is preliminary data.</text>
</comment>
<dbReference type="GO" id="GO:0005634">
    <property type="term" value="C:nucleus"/>
    <property type="evidence" value="ECO:0007669"/>
    <property type="project" value="UniProtKB-SubCell"/>
</dbReference>
<gene>
    <name evidence="6" type="ORF">HNY73_012309</name>
</gene>
<evidence type="ECO:0000256" key="4">
    <source>
        <dbReference type="ARBA" id="ARBA00023155"/>
    </source>
</evidence>
<evidence type="ECO:0000256" key="5">
    <source>
        <dbReference type="ARBA" id="ARBA00023242"/>
    </source>
</evidence>
<keyword evidence="7" id="KW-1185">Reference proteome</keyword>
<dbReference type="GO" id="GO:0003677">
    <property type="term" value="F:DNA binding"/>
    <property type="evidence" value="ECO:0007669"/>
    <property type="project" value="UniProtKB-KW"/>
</dbReference>
<proteinExistence type="predicted"/>
<sequence length="119" mass="13455">MFSSIHSRQPPQCSQAAIVPSARVNKPPCQSPPPVYPWMKDVGHPSWRAFVPTAVPKRNVRFISGRSGRVADGPGEKRNYLVRGNYSKRRHPLTSAGLWTCPDTMVTETGSRREKWCFY</sequence>
<accession>A0A8T0EW44</accession>
<dbReference type="PROSITE" id="PS00032">
    <property type="entry name" value="ANTENNAPEDIA"/>
    <property type="match status" value="1"/>
</dbReference>
<name>A0A8T0EW44_ARGBR</name>
<keyword evidence="5" id="KW-0539">Nucleus</keyword>
<keyword evidence="4" id="KW-0371">Homeobox</keyword>
<reference evidence="6" key="2">
    <citation type="submission" date="2020-06" db="EMBL/GenBank/DDBJ databases">
        <authorList>
            <person name="Sheffer M."/>
        </authorList>
    </citation>
    <scope>NUCLEOTIDE SEQUENCE</scope>
</reference>
<evidence type="ECO:0000313" key="7">
    <source>
        <dbReference type="Proteomes" id="UP000807504"/>
    </source>
</evidence>
<evidence type="ECO:0000256" key="2">
    <source>
        <dbReference type="ARBA" id="ARBA00022473"/>
    </source>
</evidence>
<protein>
    <submittedName>
        <fullName evidence="6">Uncharacterized protein</fullName>
    </submittedName>
</protein>
<evidence type="ECO:0000313" key="6">
    <source>
        <dbReference type="EMBL" id="KAF8781971.1"/>
    </source>
</evidence>
<dbReference type="AlphaFoldDB" id="A0A8T0EW44"/>
<keyword evidence="3" id="KW-0238">DNA-binding</keyword>
<dbReference type="Proteomes" id="UP000807504">
    <property type="component" value="Unassembled WGS sequence"/>
</dbReference>